<dbReference type="EMBL" id="AFBN01000009">
    <property type="protein sequence ID" value="EGF59432.1"/>
    <property type="molecule type" value="Genomic_DNA"/>
</dbReference>
<dbReference type="RefSeq" id="WP_009123764.1">
    <property type="nucleotide sequence ID" value="NZ_GL882610.1"/>
</dbReference>
<comment type="caution">
    <text evidence="1">The sequence shown here is derived from an EMBL/GenBank/DDBJ whole genome shotgun (WGS) entry which is preliminary data.</text>
</comment>
<accession>F3PP64</accession>
<dbReference type="eggNOG" id="ENOG5033VZS">
    <property type="taxonomic scope" value="Bacteria"/>
</dbReference>
<dbReference type="HOGENOM" id="CLU_896174_0_0_10"/>
<dbReference type="Proteomes" id="UP000003416">
    <property type="component" value="Unassembled WGS sequence"/>
</dbReference>
<dbReference type="GeneID" id="86048299"/>
<protein>
    <submittedName>
        <fullName evidence="1">Conserved domain protein</fullName>
    </submittedName>
</protein>
<sequence>MIFVFDESLEGSDVKAKGILAKFIAAIVEKMHYVKASIHIWQWVEREVLTTQFLGMMDIELIRKNNEFRDITGTMAAHLSQVNVGFGSGYIEPCQAILLVNTPSYIVVENEANDWPVLRKWIELMKNDRIFKSVNMLVEKKKCTGGIRPYNAGSAGQIINTLSERMAEFGELSVYKLIAVYDSDKEAEDAELSNEKKKIQDFSIDNRLMHHRLYKREMENYFNIECYKEAQLADDCLAYPLSVLAWDFEDVEKYIKNNSKRHYKKQNLPVLSNYINKQELMNITAHHPLIHNGMSISEVQSLILKFAKLV</sequence>
<dbReference type="AlphaFoldDB" id="F3PP64"/>
<gene>
    <name evidence="1" type="ORF">HMPREF9446_00504</name>
</gene>
<organism evidence="1 2">
    <name type="scientific">Bacteroides fluxus YIT 12057</name>
    <dbReference type="NCBI Taxonomy" id="763034"/>
    <lineage>
        <taxon>Bacteria</taxon>
        <taxon>Pseudomonadati</taxon>
        <taxon>Bacteroidota</taxon>
        <taxon>Bacteroidia</taxon>
        <taxon>Bacteroidales</taxon>
        <taxon>Bacteroidaceae</taxon>
        <taxon>Bacteroides</taxon>
    </lineage>
</organism>
<name>F3PP64_9BACE</name>
<evidence type="ECO:0000313" key="2">
    <source>
        <dbReference type="Proteomes" id="UP000003416"/>
    </source>
</evidence>
<evidence type="ECO:0000313" key="1">
    <source>
        <dbReference type="EMBL" id="EGF59432.1"/>
    </source>
</evidence>
<proteinExistence type="predicted"/>
<dbReference type="STRING" id="763034.HMPREF9446_00504"/>
<keyword evidence="2" id="KW-1185">Reference proteome</keyword>
<reference evidence="1 2" key="1">
    <citation type="submission" date="2011-02" db="EMBL/GenBank/DDBJ databases">
        <authorList>
            <person name="Weinstock G."/>
            <person name="Sodergren E."/>
            <person name="Clifton S."/>
            <person name="Fulton L."/>
            <person name="Fulton B."/>
            <person name="Courtney L."/>
            <person name="Fronick C."/>
            <person name="Harrison M."/>
            <person name="Strong C."/>
            <person name="Farmer C."/>
            <person name="Delahaunty K."/>
            <person name="Markovic C."/>
            <person name="Hall O."/>
            <person name="Minx P."/>
            <person name="Tomlinson C."/>
            <person name="Mitreva M."/>
            <person name="Hou S."/>
            <person name="Chen J."/>
            <person name="Wollam A."/>
            <person name="Pepin K.H."/>
            <person name="Johnson M."/>
            <person name="Bhonagiri V."/>
            <person name="Zhang X."/>
            <person name="Suruliraj S."/>
            <person name="Warren W."/>
            <person name="Chinwalla A."/>
            <person name="Mardis E.R."/>
            <person name="Wilson R.K."/>
        </authorList>
    </citation>
    <scope>NUCLEOTIDE SEQUENCE [LARGE SCALE GENOMIC DNA]</scope>
    <source>
        <strain evidence="1 2">YIT 12057</strain>
    </source>
</reference>